<dbReference type="Gene3D" id="3.40.190.10">
    <property type="entry name" value="Periplasmic binding protein-like II"/>
    <property type="match status" value="2"/>
</dbReference>
<dbReference type="AlphaFoldDB" id="A0A1M7JV91"/>
<dbReference type="GO" id="GO:0003677">
    <property type="term" value="F:DNA binding"/>
    <property type="evidence" value="ECO:0007669"/>
    <property type="project" value="UniProtKB-KW"/>
</dbReference>
<evidence type="ECO:0000313" key="6">
    <source>
        <dbReference type="EMBL" id="SHM56918.1"/>
    </source>
</evidence>
<dbReference type="Pfam" id="PF00126">
    <property type="entry name" value="HTH_1"/>
    <property type="match status" value="1"/>
</dbReference>
<keyword evidence="2" id="KW-0805">Transcription regulation</keyword>
<dbReference type="RefSeq" id="WP_073162177.1">
    <property type="nucleotide sequence ID" value="NZ_FRDA01000001.1"/>
</dbReference>
<evidence type="ECO:0000313" key="7">
    <source>
        <dbReference type="Proteomes" id="UP000183983"/>
    </source>
</evidence>
<dbReference type="Gene3D" id="1.10.10.10">
    <property type="entry name" value="Winged helix-like DNA-binding domain superfamily/Winged helix DNA-binding domain"/>
    <property type="match status" value="1"/>
</dbReference>
<evidence type="ECO:0000256" key="4">
    <source>
        <dbReference type="ARBA" id="ARBA00023163"/>
    </source>
</evidence>
<evidence type="ECO:0000256" key="3">
    <source>
        <dbReference type="ARBA" id="ARBA00023125"/>
    </source>
</evidence>
<dbReference type="InterPro" id="IPR005119">
    <property type="entry name" value="LysR_subst-bd"/>
</dbReference>
<organism evidence="6 7">
    <name type="scientific">Pseudomonas asturiensis</name>
    <dbReference type="NCBI Taxonomy" id="1190415"/>
    <lineage>
        <taxon>Bacteria</taxon>
        <taxon>Pseudomonadati</taxon>
        <taxon>Pseudomonadota</taxon>
        <taxon>Gammaproteobacteria</taxon>
        <taxon>Pseudomonadales</taxon>
        <taxon>Pseudomonadaceae</taxon>
        <taxon>Pseudomonas</taxon>
    </lineage>
</organism>
<dbReference type="InterPro" id="IPR036390">
    <property type="entry name" value="WH_DNA-bd_sf"/>
</dbReference>
<dbReference type="PANTHER" id="PTHR30118:SF15">
    <property type="entry name" value="TRANSCRIPTIONAL REGULATORY PROTEIN"/>
    <property type="match status" value="1"/>
</dbReference>
<dbReference type="InterPro" id="IPR050389">
    <property type="entry name" value="LysR-type_TF"/>
</dbReference>
<dbReference type="STRING" id="1190415.SAMN05216593_101570"/>
<keyword evidence="3 6" id="KW-0238">DNA-binding</keyword>
<evidence type="ECO:0000256" key="1">
    <source>
        <dbReference type="ARBA" id="ARBA00009437"/>
    </source>
</evidence>
<reference evidence="6 7" key="1">
    <citation type="submission" date="2016-11" db="EMBL/GenBank/DDBJ databases">
        <authorList>
            <person name="Jaros S."/>
            <person name="Januszkiewicz K."/>
            <person name="Wedrychowicz H."/>
        </authorList>
    </citation>
    <scope>NUCLEOTIDE SEQUENCE [LARGE SCALE GENOMIC DNA]</scope>
    <source>
        <strain evidence="6 7">LMG 26898</strain>
    </source>
</reference>
<protein>
    <submittedName>
        <fullName evidence="6">DNA-binding transcriptional regulator, LysR family</fullName>
    </submittedName>
</protein>
<name>A0A1M7JV91_9PSED</name>
<dbReference type="EMBL" id="FRDA01000001">
    <property type="protein sequence ID" value="SHM56918.1"/>
    <property type="molecule type" value="Genomic_DNA"/>
</dbReference>
<evidence type="ECO:0000259" key="5">
    <source>
        <dbReference type="PROSITE" id="PS50931"/>
    </source>
</evidence>
<feature type="domain" description="HTH lysR-type" evidence="5">
    <location>
        <begin position="9"/>
        <end position="66"/>
    </location>
</feature>
<comment type="similarity">
    <text evidence="1">Belongs to the LysR transcriptional regulatory family.</text>
</comment>
<sequence length="313" mass="35121">MTHINMATIDLNLLRTFVAIWEHRSLTIAAERLHLSQPAVSHALRRLRDVFDDPLFVRTATSMEPTDAAIRLHGPVEHALTIIQSALMMYSNFEPKTADRTFRISMSDMSQLYVLPTMMEVLSREAPNVRVDVLQMPIEQLAMALRKSDVDIAVGYLVEPGEECIYENLLDDEFICLLRKDHPFRQDELGIQDILALRYVDVSSNITGHGLTADAAFGKAGIAREIALKVPNFTIAPKIVANTDLALILPRAIAIQLNRDQRYRLLSLPIELPSISVGLYYHRRFLSDAGITWLRGLIISLFASGSHTGAHIK</sequence>
<dbReference type="SUPFAM" id="SSF46785">
    <property type="entry name" value="Winged helix' DNA-binding domain"/>
    <property type="match status" value="1"/>
</dbReference>
<dbReference type="InterPro" id="IPR000847">
    <property type="entry name" value="LysR_HTH_N"/>
</dbReference>
<dbReference type="Proteomes" id="UP000183983">
    <property type="component" value="Unassembled WGS sequence"/>
</dbReference>
<dbReference type="GO" id="GO:0003700">
    <property type="term" value="F:DNA-binding transcription factor activity"/>
    <property type="evidence" value="ECO:0007669"/>
    <property type="project" value="InterPro"/>
</dbReference>
<dbReference type="PANTHER" id="PTHR30118">
    <property type="entry name" value="HTH-TYPE TRANSCRIPTIONAL REGULATOR LEUO-RELATED"/>
    <property type="match status" value="1"/>
</dbReference>
<evidence type="ECO:0000256" key="2">
    <source>
        <dbReference type="ARBA" id="ARBA00023015"/>
    </source>
</evidence>
<gene>
    <name evidence="6" type="ORF">SAMN05216593_101570</name>
</gene>
<dbReference type="CDD" id="cd08459">
    <property type="entry name" value="PBP2_DntR_NahR_LinR_like"/>
    <property type="match status" value="1"/>
</dbReference>
<keyword evidence="4" id="KW-0804">Transcription</keyword>
<accession>A0A1M7JV91</accession>
<dbReference type="SUPFAM" id="SSF53850">
    <property type="entry name" value="Periplasmic binding protein-like II"/>
    <property type="match status" value="1"/>
</dbReference>
<dbReference type="OrthoDB" id="8839911at2"/>
<dbReference type="Pfam" id="PF03466">
    <property type="entry name" value="LysR_substrate"/>
    <property type="match status" value="1"/>
</dbReference>
<dbReference type="InterPro" id="IPR036388">
    <property type="entry name" value="WH-like_DNA-bd_sf"/>
</dbReference>
<dbReference type="PROSITE" id="PS50931">
    <property type="entry name" value="HTH_LYSR"/>
    <property type="match status" value="1"/>
</dbReference>
<dbReference type="PRINTS" id="PR00039">
    <property type="entry name" value="HTHLYSR"/>
</dbReference>
<proteinExistence type="inferred from homology"/>